<evidence type="ECO:0000313" key="2">
    <source>
        <dbReference type="EMBL" id="AIR03430.1"/>
    </source>
</evidence>
<dbReference type="AlphaFoldDB" id="A0A089RA45"/>
<accession>A0A089RA45</accession>
<gene>
    <name evidence="2" type="ORF">JT31_01985</name>
</gene>
<reference evidence="2 3" key="1">
    <citation type="submission" date="2014-09" db="EMBL/GenBank/DDBJ databases">
        <title>Cedecea neteri SSMD04 Genome Sequencing.</title>
        <authorList>
            <person name="Tan J.-Y."/>
        </authorList>
    </citation>
    <scope>NUCLEOTIDE SEQUENCE [LARGE SCALE GENOMIC DNA]</scope>
    <source>
        <strain evidence="2 3">SSMD04</strain>
    </source>
</reference>
<sequence length="81" mass="9186">MLHEDFLAKQLRGMLLADGKYDENQAGAAVTQALDYRRSNPNTSTLTLIEKAKFFARHNKRPASPERHGPIQKARLPQSLR</sequence>
<evidence type="ECO:0000313" key="3">
    <source>
        <dbReference type="Proteomes" id="UP000029481"/>
    </source>
</evidence>
<dbReference type="KEGG" id="cnt:JT31_01985"/>
<name>A0A089RA45_9ENTR</name>
<organism evidence="2 3">
    <name type="scientific">Cedecea neteri</name>
    <dbReference type="NCBI Taxonomy" id="158822"/>
    <lineage>
        <taxon>Bacteria</taxon>
        <taxon>Pseudomonadati</taxon>
        <taxon>Pseudomonadota</taxon>
        <taxon>Gammaproteobacteria</taxon>
        <taxon>Enterobacterales</taxon>
        <taxon>Enterobacteriaceae</taxon>
        <taxon>Cedecea</taxon>
    </lineage>
</organism>
<dbReference type="OrthoDB" id="6634381at2"/>
<dbReference type="EMBL" id="CP009451">
    <property type="protein sequence ID" value="AIR03430.1"/>
    <property type="molecule type" value="Genomic_DNA"/>
</dbReference>
<proteinExistence type="predicted"/>
<dbReference type="RefSeq" id="WP_038472720.1">
    <property type="nucleotide sequence ID" value="NZ_CP009451.1"/>
</dbReference>
<dbReference type="Proteomes" id="UP000029481">
    <property type="component" value="Chromosome"/>
</dbReference>
<feature type="region of interest" description="Disordered" evidence="1">
    <location>
        <begin position="57"/>
        <end position="81"/>
    </location>
</feature>
<protein>
    <submittedName>
        <fullName evidence="2">Uncharacterized protein</fullName>
    </submittedName>
</protein>
<keyword evidence="3" id="KW-1185">Reference proteome</keyword>
<evidence type="ECO:0000256" key="1">
    <source>
        <dbReference type="SAM" id="MobiDB-lite"/>
    </source>
</evidence>